<name>A0A5Q3Q481_9PSEU</name>
<organism evidence="3 4">
    <name type="scientific">Allosaccharopolyspora coralli</name>
    <dbReference type="NCBI Taxonomy" id="2665642"/>
    <lineage>
        <taxon>Bacteria</taxon>
        <taxon>Bacillati</taxon>
        <taxon>Actinomycetota</taxon>
        <taxon>Actinomycetes</taxon>
        <taxon>Pseudonocardiales</taxon>
        <taxon>Pseudonocardiaceae</taxon>
        <taxon>Allosaccharopolyspora</taxon>
    </lineage>
</organism>
<feature type="region of interest" description="Disordered" evidence="1">
    <location>
        <begin position="1"/>
        <end position="20"/>
    </location>
</feature>
<dbReference type="Pfam" id="PF11716">
    <property type="entry name" value="MDMPI_N"/>
    <property type="match status" value="1"/>
</dbReference>
<dbReference type="InterPro" id="IPR024344">
    <property type="entry name" value="MDMPI_metal-binding"/>
</dbReference>
<dbReference type="EMBL" id="CP045929">
    <property type="protein sequence ID" value="QGK69123.1"/>
    <property type="molecule type" value="Genomic_DNA"/>
</dbReference>
<keyword evidence="4" id="KW-1185">Reference proteome</keyword>
<accession>A0A5Q3Q481</accession>
<evidence type="ECO:0000313" key="4">
    <source>
        <dbReference type="Proteomes" id="UP000371041"/>
    </source>
</evidence>
<feature type="domain" description="Mycothiol-dependent maleylpyruvate isomerase metal-binding" evidence="2">
    <location>
        <begin position="35"/>
        <end position="183"/>
    </location>
</feature>
<dbReference type="GO" id="GO:0046872">
    <property type="term" value="F:metal ion binding"/>
    <property type="evidence" value="ECO:0007669"/>
    <property type="project" value="InterPro"/>
</dbReference>
<dbReference type="Proteomes" id="UP000371041">
    <property type="component" value="Chromosome"/>
</dbReference>
<proteinExistence type="predicted"/>
<evidence type="ECO:0000313" key="3">
    <source>
        <dbReference type="EMBL" id="QGK69123.1"/>
    </source>
</evidence>
<dbReference type="InterPro" id="IPR034660">
    <property type="entry name" value="DinB/YfiT-like"/>
</dbReference>
<reference evidence="4" key="1">
    <citation type="submission" date="2019-11" db="EMBL/GenBank/DDBJ databases">
        <title>The complete genome sequence of Saccharopolyspora sp. E2A.</title>
        <authorList>
            <person name="Zhang G."/>
        </authorList>
    </citation>
    <scope>NUCLEOTIDE SEQUENCE [LARGE SCALE GENOMIC DNA]</scope>
    <source>
        <strain evidence="4">E2A</strain>
    </source>
</reference>
<dbReference type="KEGG" id="sace:GIY23_05860"/>
<evidence type="ECO:0000256" key="1">
    <source>
        <dbReference type="SAM" id="MobiDB-lite"/>
    </source>
</evidence>
<protein>
    <recommendedName>
        <fullName evidence="2">Mycothiol-dependent maleylpyruvate isomerase metal-binding domain-containing protein</fullName>
    </recommendedName>
</protein>
<dbReference type="AlphaFoldDB" id="A0A5Q3Q481"/>
<dbReference type="Gene3D" id="1.20.120.450">
    <property type="entry name" value="dinb family like domain"/>
    <property type="match status" value="1"/>
</dbReference>
<evidence type="ECO:0000259" key="2">
    <source>
        <dbReference type="Pfam" id="PF11716"/>
    </source>
</evidence>
<dbReference type="SUPFAM" id="SSF109854">
    <property type="entry name" value="DinB/YfiT-like putative metalloenzymes"/>
    <property type="match status" value="1"/>
</dbReference>
<sequence length="232" mass="25471">MTPEVGNPSPRPRTTPYSARTRSWEASVIVDAIESAWRAWAELGRALTDQQWSQPTRLGSWTVRDTYAHVTMFPPMIVQSAQWPSSSKPLTHATAGELLRDWNRPGGLAHQSAEHVAEAATQDERSTEELVKQFATVGPQAIQVLRTTDLTRPLDYAGATVLPQSEIGRIVVMESVVHYFDIAAALDLPRPGPLDDNPVRLTTQLLAEIADPVTLIEVATGRASASVFPLMR</sequence>
<gene>
    <name evidence="3" type="ORF">GIY23_05860</name>
</gene>